<evidence type="ECO:0000259" key="8">
    <source>
        <dbReference type="Pfam" id="PF02771"/>
    </source>
</evidence>
<dbReference type="GO" id="GO:0016491">
    <property type="term" value="F:oxidoreductase activity"/>
    <property type="evidence" value="ECO:0007669"/>
    <property type="project" value="UniProtKB-KW"/>
</dbReference>
<evidence type="ECO:0000256" key="4">
    <source>
        <dbReference type="ARBA" id="ARBA00022827"/>
    </source>
</evidence>
<dbReference type="PANTHER" id="PTHR43884:SF20">
    <property type="entry name" value="ACYL-COA DEHYDROGENASE FADE28"/>
    <property type="match status" value="1"/>
</dbReference>
<comment type="caution">
    <text evidence="9">The sequence shown here is derived from an EMBL/GenBank/DDBJ whole genome shotgun (WGS) entry which is preliminary data.</text>
</comment>
<feature type="region of interest" description="Disordered" evidence="6">
    <location>
        <begin position="1"/>
        <end position="29"/>
    </location>
</feature>
<evidence type="ECO:0000256" key="3">
    <source>
        <dbReference type="ARBA" id="ARBA00022630"/>
    </source>
</evidence>
<dbReference type="Gene3D" id="1.20.140.10">
    <property type="entry name" value="Butyryl-CoA Dehydrogenase, subunit A, domain 3"/>
    <property type="match status" value="1"/>
</dbReference>
<feature type="domain" description="Acyl-CoA dehydrogenase/oxidase C-terminal" evidence="7">
    <location>
        <begin position="253"/>
        <end position="392"/>
    </location>
</feature>
<evidence type="ECO:0000256" key="6">
    <source>
        <dbReference type="SAM" id="MobiDB-lite"/>
    </source>
</evidence>
<comment type="cofactor">
    <cofactor evidence="1">
        <name>FAD</name>
        <dbReference type="ChEBI" id="CHEBI:57692"/>
    </cofactor>
</comment>
<accession>A0ABV3DQM2</accession>
<dbReference type="Pfam" id="PF00441">
    <property type="entry name" value="Acyl-CoA_dh_1"/>
    <property type="match status" value="1"/>
</dbReference>
<dbReference type="EC" id="1.-.-.-" evidence="9"/>
<keyword evidence="4" id="KW-0274">FAD</keyword>
<keyword evidence="5 9" id="KW-0560">Oxidoreductase</keyword>
<dbReference type="InterPro" id="IPR009100">
    <property type="entry name" value="AcylCoA_DH/oxidase_NM_dom_sf"/>
</dbReference>
<evidence type="ECO:0000313" key="10">
    <source>
        <dbReference type="Proteomes" id="UP001551482"/>
    </source>
</evidence>
<evidence type="ECO:0000313" key="9">
    <source>
        <dbReference type="EMBL" id="MEU8138056.1"/>
    </source>
</evidence>
<dbReference type="InterPro" id="IPR009075">
    <property type="entry name" value="AcylCo_DH/oxidase_C"/>
</dbReference>
<feature type="domain" description="Acyl-CoA dehydrogenase/oxidase N-terminal" evidence="8">
    <location>
        <begin position="34"/>
        <end position="117"/>
    </location>
</feature>
<keyword evidence="10" id="KW-1185">Reference proteome</keyword>
<dbReference type="SUPFAM" id="SSF56645">
    <property type="entry name" value="Acyl-CoA dehydrogenase NM domain-like"/>
    <property type="match status" value="1"/>
</dbReference>
<sequence>MNAAHSSVSAPSTRSAHRANPPIPSLIPGDVEDDLRASLRALLGERSSWQRVLARLDTPDQPYDEDLWKRLAQDMGLAGLLIPERFGGAGATAREAALVLEELGRFLTPVPYLASAVVATGALLSCSPWAERDVADELGALAAGSLTATVAVSAHRAPRAAFPDEVVGVLAGDAATLTGTVPRVLAADRADLLIVPVLVDGAPHLALVHGGAPGVTAALDIGLDATRPLGTVELRGAQGRVLAGPTAAAAILRHALEIGAALLASEQLGTAEQAFETAVDYLRTRHQFGRPIGSFQALRHRAADLWADLAAARGTARYAAACAAADSEDFPLASALAAAHVGEIAVRTAEESLHLHGGIGFTWEHPAHLYVKRAMSSAVIFGTPDRHYAALAELADIPGP</sequence>
<keyword evidence="3" id="KW-0285">Flavoprotein</keyword>
<evidence type="ECO:0000256" key="2">
    <source>
        <dbReference type="ARBA" id="ARBA00009347"/>
    </source>
</evidence>
<evidence type="ECO:0000256" key="1">
    <source>
        <dbReference type="ARBA" id="ARBA00001974"/>
    </source>
</evidence>
<evidence type="ECO:0000259" key="7">
    <source>
        <dbReference type="Pfam" id="PF00441"/>
    </source>
</evidence>
<dbReference type="InterPro" id="IPR013786">
    <property type="entry name" value="AcylCoA_DH/ox_N"/>
</dbReference>
<dbReference type="PANTHER" id="PTHR43884">
    <property type="entry name" value="ACYL-COA DEHYDROGENASE"/>
    <property type="match status" value="1"/>
</dbReference>
<protein>
    <submittedName>
        <fullName evidence="9">Acyl-CoA dehydrogenase family protein</fullName>
        <ecNumber evidence="9">1.-.-.-</ecNumber>
    </submittedName>
</protein>
<dbReference type="EMBL" id="JBEZFP010000109">
    <property type="protein sequence ID" value="MEU8138056.1"/>
    <property type="molecule type" value="Genomic_DNA"/>
</dbReference>
<dbReference type="Gene3D" id="1.10.540.10">
    <property type="entry name" value="Acyl-CoA dehydrogenase/oxidase, N-terminal domain"/>
    <property type="match status" value="1"/>
</dbReference>
<proteinExistence type="inferred from homology"/>
<dbReference type="SUPFAM" id="SSF47203">
    <property type="entry name" value="Acyl-CoA dehydrogenase C-terminal domain-like"/>
    <property type="match status" value="1"/>
</dbReference>
<organism evidence="9 10">
    <name type="scientific">Streptodolium elevatio</name>
    <dbReference type="NCBI Taxonomy" id="3157996"/>
    <lineage>
        <taxon>Bacteria</taxon>
        <taxon>Bacillati</taxon>
        <taxon>Actinomycetota</taxon>
        <taxon>Actinomycetes</taxon>
        <taxon>Kitasatosporales</taxon>
        <taxon>Streptomycetaceae</taxon>
        <taxon>Streptodolium</taxon>
    </lineage>
</organism>
<dbReference type="InterPro" id="IPR036250">
    <property type="entry name" value="AcylCo_DH-like_C"/>
</dbReference>
<feature type="compositionally biased region" description="Polar residues" evidence="6">
    <location>
        <begin position="1"/>
        <end position="14"/>
    </location>
</feature>
<dbReference type="InterPro" id="IPR037069">
    <property type="entry name" value="AcylCoA_DH/ox_N_sf"/>
</dbReference>
<comment type="similarity">
    <text evidence="2">Belongs to the acyl-CoA dehydrogenase family.</text>
</comment>
<reference evidence="9 10" key="1">
    <citation type="submission" date="2024-06" db="EMBL/GenBank/DDBJ databases">
        <title>The Natural Products Discovery Center: Release of the First 8490 Sequenced Strains for Exploring Actinobacteria Biosynthetic Diversity.</title>
        <authorList>
            <person name="Kalkreuter E."/>
            <person name="Kautsar S.A."/>
            <person name="Yang D."/>
            <person name="Bader C.D."/>
            <person name="Teijaro C.N."/>
            <person name="Fluegel L."/>
            <person name="Davis C.M."/>
            <person name="Simpson J.R."/>
            <person name="Lauterbach L."/>
            <person name="Steele A.D."/>
            <person name="Gui C."/>
            <person name="Meng S."/>
            <person name="Li G."/>
            <person name="Viehrig K."/>
            <person name="Ye F."/>
            <person name="Su P."/>
            <person name="Kiefer A.F."/>
            <person name="Nichols A."/>
            <person name="Cepeda A.J."/>
            <person name="Yan W."/>
            <person name="Fan B."/>
            <person name="Jiang Y."/>
            <person name="Adhikari A."/>
            <person name="Zheng C.-J."/>
            <person name="Schuster L."/>
            <person name="Cowan T.M."/>
            <person name="Smanski M.J."/>
            <person name="Chevrette M.G."/>
            <person name="De Carvalho L.P.S."/>
            <person name="Shen B."/>
        </authorList>
    </citation>
    <scope>NUCLEOTIDE SEQUENCE [LARGE SCALE GENOMIC DNA]</scope>
    <source>
        <strain evidence="9 10">NPDC048946</strain>
    </source>
</reference>
<name>A0ABV3DQM2_9ACTN</name>
<dbReference type="Pfam" id="PF02771">
    <property type="entry name" value="Acyl-CoA_dh_N"/>
    <property type="match status" value="1"/>
</dbReference>
<gene>
    <name evidence="9" type="ORF">AB0C36_31675</name>
</gene>
<dbReference type="RefSeq" id="WP_358360846.1">
    <property type="nucleotide sequence ID" value="NZ_JBEZFP010000109.1"/>
</dbReference>
<dbReference type="Proteomes" id="UP001551482">
    <property type="component" value="Unassembled WGS sequence"/>
</dbReference>
<evidence type="ECO:0000256" key="5">
    <source>
        <dbReference type="ARBA" id="ARBA00023002"/>
    </source>
</evidence>